<dbReference type="VEuPathDB" id="VectorBase:ASIC011517"/>
<accession>A0A084W038</accession>
<evidence type="ECO:0000313" key="1">
    <source>
        <dbReference type="EMBL" id="KFB43582.1"/>
    </source>
</evidence>
<protein>
    <submittedName>
        <fullName evidence="1 2">Uncharacterized protein</fullName>
    </submittedName>
</protein>
<reference evidence="2" key="2">
    <citation type="submission" date="2020-05" db="UniProtKB">
        <authorList>
            <consortium name="EnsemblMetazoa"/>
        </authorList>
    </citation>
    <scope>IDENTIFICATION</scope>
</reference>
<dbReference type="EMBL" id="KE525262">
    <property type="protein sequence ID" value="KFB43582.1"/>
    <property type="molecule type" value="Genomic_DNA"/>
</dbReference>
<organism evidence="1">
    <name type="scientific">Anopheles sinensis</name>
    <name type="common">Mosquito</name>
    <dbReference type="NCBI Taxonomy" id="74873"/>
    <lineage>
        <taxon>Eukaryota</taxon>
        <taxon>Metazoa</taxon>
        <taxon>Ecdysozoa</taxon>
        <taxon>Arthropoda</taxon>
        <taxon>Hexapoda</taxon>
        <taxon>Insecta</taxon>
        <taxon>Pterygota</taxon>
        <taxon>Neoptera</taxon>
        <taxon>Endopterygota</taxon>
        <taxon>Diptera</taxon>
        <taxon>Nematocera</taxon>
        <taxon>Culicoidea</taxon>
        <taxon>Culicidae</taxon>
        <taxon>Anophelinae</taxon>
        <taxon>Anopheles</taxon>
    </lineage>
</organism>
<keyword evidence="3" id="KW-1185">Reference proteome</keyword>
<reference evidence="1 3" key="1">
    <citation type="journal article" date="2014" name="BMC Genomics">
        <title>Genome sequence of Anopheles sinensis provides insight into genetics basis of mosquito competence for malaria parasites.</title>
        <authorList>
            <person name="Zhou D."/>
            <person name="Zhang D."/>
            <person name="Ding G."/>
            <person name="Shi L."/>
            <person name="Hou Q."/>
            <person name="Ye Y."/>
            <person name="Xu Y."/>
            <person name="Zhou H."/>
            <person name="Xiong C."/>
            <person name="Li S."/>
            <person name="Yu J."/>
            <person name="Hong S."/>
            <person name="Yu X."/>
            <person name="Zou P."/>
            <person name="Chen C."/>
            <person name="Chang X."/>
            <person name="Wang W."/>
            <person name="Lv Y."/>
            <person name="Sun Y."/>
            <person name="Ma L."/>
            <person name="Shen B."/>
            <person name="Zhu C."/>
        </authorList>
    </citation>
    <scope>NUCLEOTIDE SEQUENCE [LARGE SCALE GENOMIC DNA]</scope>
</reference>
<dbReference type="EnsemblMetazoa" id="ASIC011517-RA">
    <property type="protein sequence ID" value="ASIC011517-PA"/>
    <property type="gene ID" value="ASIC011517"/>
</dbReference>
<evidence type="ECO:0000313" key="3">
    <source>
        <dbReference type="Proteomes" id="UP000030765"/>
    </source>
</evidence>
<dbReference type="AlphaFoldDB" id="A0A084W038"/>
<evidence type="ECO:0000313" key="2">
    <source>
        <dbReference type="EnsemblMetazoa" id="ASIC011517-PA"/>
    </source>
</evidence>
<dbReference type="EMBL" id="ATLV01019083">
    <property type="status" value="NOT_ANNOTATED_CDS"/>
    <property type="molecule type" value="Genomic_DNA"/>
</dbReference>
<sequence length="66" mass="7311">MNFRCALGISEQSANERNWVPGRSSPPALNDGTIGHNKSRLRFQCILRQHNNRAASCSVTVCNTKP</sequence>
<proteinExistence type="predicted"/>
<name>A0A084W038_ANOSI</name>
<gene>
    <name evidence="1" type="ORF">ZHAS_00011517</name>
</gene>
<dbReference type="Proteomes" id="UP000030765">
    <property type="component" value="Unassembled WGS sequence"/>
</dbReference>